<evidence type="ECO:0000256" key="1">
    <source>
        <dbReference type="ARBA" id="ARBA00023015"/>
    </source>
</evidence>
<dbReference type="InterPro" id="IPR036093">
    <property type="entry name" value="NAC_dom_sf"/>
</dbReference>
<dbReference type="PROSITE" id="PS51005">
    <property type="entry name" value="NAC"/>
    <property type="match status" value="1"/>
</dbReference>
<keyword evidence="1" id="KW-0805">Transcription regulation</keyword>
<evidence type="ECO:0000256" key="2">
    <source>
        <dbReference type="ARBA" id="ARBA00023125"/>
    </source>
</evidence>
<reference evidence="7 8" key="1">
    <citation type="journal article" date="2020" name="IScience">
        <title>Genome Sequencing of the Endangered Kingdonia uniflora (Circaeasteraceae, Ranunculales) Reveals Potential Mechanisms of Evolutionary Specialization.</title>
        <authorList>
            <person name="Sun Y."/>
            <person name="Deng T."/>
            <person name="Zhang A."/>
            <person name="Moore M.J."/>
            <person name="Landis J.B."/>
            <person name="Lin N."/>
            <person name="Zhang H."/>
            <person name="Zhang X."/>
            <person name="Huang J."/>
            <person name="Zhang X."/>
            <person name="Sun H."/>
            <person name="Wang H."/>
        </authorList>
    </citation>
    <scope>NUCLEOTIDE SEQUENCE [LARGE SCALE GENOMIC DNA]</scope>
    <source>
        <strain evidence="7">TB1705</strain>
        <tissue evidence="7">Leaf</tissue>
    </source>
</reference>
<dbReference type="InterPro" id="IPR003441">
    <property type="entry name" value="NAC-dom"/>
</dbReference>
<organism evidence="7 8">
    <name type="scientific">Kingdonia uniflora</name>
    <dbReference type="NCBI Taxonomy" id="39325"/>
    <lineage>
        <taxon>Eukaryota</taxon>
        <taxon>Viridiplantae</taxon>
        <taxon>Streptophyta</taxon>
        <taxon>Embryophyta</taxon>
        <taxon>Tracheophyta</taxon>
        <taxon>Spermatophyta</taxon>
        <taxon>Magnoliopsida</taxon>
        <taxon>Ranunculales</taxon>
        <taxon>Circaeasteraceae</taxon>
        <taxon>Kingdonia</taxon>
    </lineage>
</organism>
<dbReference type="AlphaFoldDB" id="A0A7J7M4J2"/>
<dbReference type="OrthoDB" id="1922833at2759"/>
<sequence>MSSSSGDNSVGGTSGGNEAEKAMVLPANDDGVLVDYLDSFPKGYIFAPTDKQLVKHYLSKKVAGHPLPHNKIVDVVLYRSGPEELAALYKSYGTKKNQQWYFFTPRDRKYRNGTRPNRAAGNGYWKATGADKEIKRSNGNVIGYQKTLVYYKGRPPGGEKTNWIMYEYREKRDAPSADRGANGMKLDDCVLCKIRQKSKPKPKPEPKAPTTRRPKPEPQTTRCPKARKTPTEWVDPTTSEFAQNLRNSDQSGLNNLSEAVIVDRANNQASGYHMQNFAAPTYMVQDQNPMMNNILPCQYSTGRYAFKEQFYFQQPVTTDDTYMQNLYESNHEYYSREPIQQQRAAGTNTDFLSELGISDLREVDIFGDLEVLNKDYNL</sequence>
<evidence type="ECO:0000313" key="8">
    <source>
        <dbReference type="Proteomes" id="UP000541444"/>
    </source>
</evidence>
<evidence type="ECO:0000259" key="6">
    <source>
        <dbReference type="PROSITE" id="PS51005"/>
    </source>
</evidence>
<dbReference type="Proteomes" id="UP000541444">
    <property type="component" value="Unassembled WGS sequence"/>
</dbReference>
<evidence type="ECO:0000313" key="7">
    <source>
        <dbReference type="EMBL" id="KAF6149785.1"/>
    </source>
</evidence>
<dbReference type="PANTHER" id="PTHR31719:SF179">
    <property type="entry name" value="OS08G0148400 PROTEIN"/>
    <property type="match status" value="1"/>
</dbReference>
<keyword evidence="8" id="KW-1185">Reference proteome</keyword>
<dbReference type="EMBL" id="JACGCM010001782">
    <property type="protein sequence ID" value="KAF6149785.1"/>
    <property type="molecule type" value="Genomic_DNA"/>
</dbReference>
<evidence type="ECO:0000256" key="5">
    <source>
        <dbReference type="SAM" id="MobiDB-lite"/>
    </source>
</evidence>
<dbReference type="Pfam" id="PF02365">
    <property type="entry name" value="NAM"/>
    <property type="match status" value="1"/>
</dbReference>
<dbReference type="SUPFAM" id="SSF101941">
    <property type="entry name" value="NAC domain"/>
    <property type="match status" value="1"/>
</dbReference>
<dbReference type="Gene3D" id="2.170.150.80">
    <property type="entry name" value="NAC domain"/>
    <property type="match status" value="1"/>
</dbReference>
<comment type="caution">
    <text evidence="7">The sequence shown here is derived from an EMBL/GenBank/DDBJ whole genome shotgun (WGS) entry which is preliminary data.</text>
</comment>
<gene>
    <name evidence="7" type="ORF">GIB67_017518</name>
</gene>
<dbReference type="PANTHER" id="PTHR31719">
    <property type="entry name" value="NAC TRANSCRIPTION FACTOR 56"/>
    <property type="match status" value="1"/>
</dbReference>
<evidence type="ECO:0000256" key="3">
    <source>
        <dbReference type="ARBA" id="ARBA00023163"/>
    </source>
</evidence>
<keyword evidence="2" id="KW-0238">DNA-binding</keyword>
<keyword evidence="3" id="KW-0804">Transcription</keyword>
<keyword evidence="4" id="KW-0539">Nucleus</keyword>
<feature type="region of interest" description="Disordered" evidence="5">
    <location>
        <begin position="193"/>
        <end position="237"/>
    </location>
</feature>
<name>A0A7J7M4J2_9MAGN</name>
<dbReference type="GO" id="GO:0006355">
    <property type="term" value="P:regulation of DNA-templated transcription"/>
    <property type="evidence" value="ECO:0007669"/>
    <property type="project" value="InterPro"/>
</dbReference>
<feature type="domain" description="NAC" evidence="6">
    <location>
        <begin position="40"/>
        <end position="197"/>
    </location>
</feature>
<evidence type="ECO:0000256" key="4">
    <source>
        <dbReference type="ARBA" id="ARBA00023242"/>
    </source>
</evidence>
<proteinExistence type="predicted"/>
<dbReference type="GO" id="GO:0003677">
    <property type="term" value="F:DNA binding"/>
    <property type="evidence" value="ECO:0007669"/>
    <property type="project" value="UniProtKB-KW"/>
</dbReference>
<protein>
    <recommendedName>
        <fullName evidence="6">NAC domain-containing protein</fullName>
    </recommendedName>
</protein>
<accession>A0A7J7M4J2</accession>